<dbReference type="Pfam" id="PF24033">
    <property type="entry name" value="DUF7342"/>
    <property type="match status" value="1"/>
</dbReference>
<feature type="region of interest" description="Disordered" evidence="1">
    <location>
        <begin position="1"/>
        <end position="20"/>
    </location>
</feature>
<dbReference type="Proteomes" id="UP000653099">
    <property type="component" value="Unassembled WGS sequence"/>
</dbReference>
<organism evidence="2 3">
    <name type="scientific">Halobellus salinus</name>
    <dbReference type="NCBI Taxonomy" id="931585"/>
    <lineage>
        <taxon>Archaea</taxon>
        <taxon>Methanobacteriati</taxon>
        <taxon>Methanobacteriota</taxon>
        <taxon>Stenosarchaea group</taxon>
        <taxon>Halobacteria</taxon>
        <taxon>Halobacteriales</taxon>
        <taxon>Haloferacaceae</taxon>
        <taxon>Halobellus</taxon>
    </lineage>
</organism>
<protein>
    <submittedName>
        <fullName evidence="2">Transcriptional regulator</fullName>
    </submittedName>
</protein>
<dbReference type="InterPro" id="IPR036390">
    <property type="entry name" value="WH_DNA-bd_sf"/>
</dbReference>
<dbReference type="RefSeq" id="WP_229663856.1">
    <property type="nucleotide sequence ID" value="NZ_BMOC01000028.1"/>
</dbReference>
<keyword evidence="3" id="KW-1185">Reference proteome</keyword>
<evidence type="ECO:0000313" key="2">
    <source>
        <dbReference type="EMBL" id="GGJ16714.1"/>
    </source>
</evidence>
<dbReference type="Gene3D" id="1.10.10.10">
    <property type="entry name" value="Winged helix-like DNA-binding domain superfamily/Winged helix DNA-binding domain"/>
    <property type="match status" value="1"/>
</dbReference>
<proteinExistence type="predicted"/>
<dbReference type="InterPro" id="IPR036388">
    <property type="entry name" value="WH-like_DNA-bd_sf"/>
</dbReference>
<dbReference type="CDD" id="cd00090">
    <property type="entry name" value="HTH_ARSR"/>
    <property type="match status" value="1"/>
</dbReference>
<dbReference type="InterPro" id="IPR011991">
    <property type="entry name" value="ArsR-like_HTH"/>
</dbReference>
<dbReference type="AlphaFoldDB" id="A0A830EEK4"/>
<dbReference type="InterPro" id="IPR055766">
    <property type="entry name" value="DUF7342"/>
</dbReference>
<sequence length="185" mass="20331">MTDDRPADVNERVTEEWKVDTSPGERVRTVMKRTYDPQSVATIAERALTSETTARKHLTVLAEDGFVEAVSPPDERGTWYKRAPRSVVLERAQQILDSVDVEMLSARVTELRETVREFEEQTGAESPRDAAIADAALDAATMTEWQTARRNLKLARAALALADATEAVEDDTGSGDRSEPAGLTG</sequence>
<reference evidence="2" key="2">
    <citation type="submission" date="2020-09" db="EMBL/GenBank/DDBJ databases">
        <authorList>
            <person name="Sun Q."/>
            <person name="Ohkuma M."/>
        </authorList>
    </citation>
    <scope>NUCLEOTIDE SEQUENCE</scope>
    <source>
        <strain evidence="2">JCM 14359</strain>
    </source>
</reference>
<accession>A0A830EEK4</accession>
<gene>
    <name evidence="2" type="ORF">GCM10008995_28300</name>
</gene>
<dbReference type="EMBL" id="BMOC01000028">
    <property type="protein sequence ID" value="GGJ16714.1"/>
    <property type="molecule type" value="Genomic_DNA"/>
</dbReference>
<name>A0A830EEK4_9EURY</name>
<comment type="caution">
    <text evidence="2">The sequence shown here is derived from an EMBL/GenBank/DDBJ whole genome shotgun (WGS) entry which is preliminary data.</text>
</comment>
<reference evidence="2" key="1">
    <citation type="journal article" date="2014" name="Int. J. Syst. Evol. Microbiol.">
        <title>Complete genome sequence of Corynebacterium casei LMG S-19264T (=DSM 44701T), isolated from a smear-ripened cheese.</title>
        <authorList>
            <consortium name="US DOE Joint Genome Institute (JGI-PGF)"/>
            <person name="Walter F."/>
            <person name="Albersmeier A."/>
            <person name="Kalinowski J."/>
            <person name="Ruckert C."/>
        </authorList>
    </citation>
    <scope>NUCLEOTIDE SEQUENCE</scope>
    <source>
        <strain evidence="2">JCM 14359</strain>
    </source>
</reference>
<evidence type="ECO:0000313" key="3">
    <source>
        <dbReference type="Proteomes" id="UP000653099"/>
    </source>
</evidence>
<feature type="region of interest" description="Disordered" evidence="1">
    <location>
        <begin position="164"/>
        <end position="185"/>
    </location>
</feature>
<dbReference type="SUPFAM" id="SSF46785">
    <property type="entry name" value="Winged helix' DNA-binding domain"/>
    <property type="match status" value="1"/>
</dbReference>
<evidence type="ECO:0000256" key="1">
    <source>
        <dbReference type="SAM" id="MobiDB-lite"/>
    </source>
</evidence>